<feature type="DNA-binding region" description="OmpR/PhoB-type" evidence="4">
    <location>
        <begin position="1"/>
        <end position="92"/>
    </location>
</feature>
<dbReference type="InterPro" id="IPR016032">
    <property type="entry name" value="Sig_transdc_resp-reg_C-effctor"/>
</dbReference>
<dbReference type="SUPFAM" id="SSF52540">
    <property type="entry name" value="P-loop containing nucleoside triphosphate hydrolases"/>
    <property type="match status" value="1"/>
</dbReference>
<dbReference type="SMART" id="SM00028">
    <property type="entry name" value="TPR"/>
    <property type="match status" value="4"/>
</dbReference>
<evidence type="ECO:0000313" key="7">
    <source>
        <dbReference type="Proteomes" id="UP001601442"/>
    </source>
</evidence>
<dbReference type="PROSITE" id="PS51755">
    <property type="entry name" value="OMPR_PHOB"/>
    <property type="match status" value="1"/>
</dbReference>
<evidence type="ECO:0000256" key="3">
    <source>
        <dbReference type="PROSITE-ProRule" id="PRU00339"/>
    </source>
</evidence>
<keyword evidence="7" id="KW-1185">Reference proteome</keyword>
<name>A0ABW6PDL8_9NOCA</name>
<dbReference type="InterPro" id="IPR027417">
    <property type="entry name" value="P-loop_NTPase"/>
</dbReference>
<organism evidence="6 7">
    <name type="scientific">Nocardia aobensis</name>
    <dbReference type="NCBI Taxonomy" id="257277"/>
    <lineage>
        <taxon>Bacteria</taxon>
        <taxon>Bacillati</taxon>
        <taxon>Actinomycetota</taxon>
        <taxon>Actinomycetes</taxon>
        <taxon>Mycobacteriales</taxon>
        <taxon>Nocardiaceae</taxon>
        <taxon>Nocardia</taxon>
    </lineage>
</organism>
<dbReference type="PANTHER" id="PTHR47691:SF3">
    <property type="entry name" value="HTH-TYPE TRANSCRIPTIONAL REGULATOR RV0890C-RELATED"/>
    <property type="match status" value="1"/>
</dbReference>
<dbReference type="Proteomes" id="UP001601442">
    <property type="component" value="Unassembled WGS sequence"/>
</dbReference>
<dbReference type="InterPro" id="IPR011990">
    <property type="entry name" value="TPR-like_helical_dom_sf"/>
</dbReference>
<dbReference type="Pfam" id="PF03704">
    <property type="entry name" value="BTAD"/>
    <property type="match status" value="1"/>
</dbReference>
<gene>
    <name evidence="6" type="ORF">ACFYU5_33050</name>
</gene>
<protein>
    <submittedName>
        <fullName evidence="6">BTAD domain-containing putative transcriptional regulator</fullName>
    </submittedName>
</protein>
<evidence type="ECO:0000256" key="2">
    <source>
        <dbReference type="ARBA" id="ARBA00023125"/>
    </source>
</evidence>
<evidence type="ECO:0000256" key="4">
    <source>
        <dbReference type="PROSITE-ProRule" id="PRU01091"/>
    </source>
</evidence>
<dbReference type="SUPFAM" id="SSF48452">
    <property type="entry name" value="TPR-like"/>
    <property type="match status" value="3"/>
</dbReference>
<dbReference type="RefSeq" id="WP_387401160.1">
    <property type="nucleotide sequence ID" value="NZ_JBIAMT010000008.1"/>
</dbReference>
<dbReference type="SUPFAM" id="SSF46894">
    <property type="entry name" value="C-terminal effector domain of the bipartite response regulators"/>
    <property type="match status" value="1"/>
</dbReference>
<dbReference type="CDD" id="cd15831">
    <property type="entry name" value="BTAD"/>
    <property type="match status" value="1"/>
</dbReference>
<keyword evidence="3" id="KW-0802">TPR repeat</keyword>
<dbReference type="SMART" id="SM01043">
    <property type="entry name" value="BTAD"/>
    <property type="match status" value="1"/>
</dbReference>
<dbReference type="InterPro" id="IPR001867">
    <property type="entry name" value="OmpR/PhoB-type_DNA-bd"/>
</dbReference>
<dbReference type="InterPro" id="IPR036388">
    <property type="entry name" value="WH-like_DNA-bd_sf"/>
</dbReference>
<feature type="domain" description="OmpR/PhoB-type" evidence="5">
    <location>
        <begin position="1"/>
        <end position="92"/>
    </location>
</feature>
<dbReference type="InterPro" id="IPR019734">
    <property type="entry name" value="TPR_rpt"/>
</dbReference>
<sequence length="1022" mass="108249">MRFGILGSVAVHHEDGTPVAVGGPQVRSLLALLALEAGRTIGRDRLIDGLYGENPPGDAAHALQSQVSRLRRALRAGGVAVESSAAGYRLAVDAAAVDAHRFRRLAEQGRESLRDKDFAGAVTTLDAALTLWRGPALADVLDAPFAPAGAARLDDQRCAAVEDRAEAALALGDHHAVASELPDLLATHPLRERARALLMHGLYATGRQAAALEVFEEGRRLLAEELGADPSPELAEAHLAILRAQSFSSSGTTPVPAQLTSFVGRDDELARLLRLLASTRLVTVVGPGGTGKTRLAVEAGRRESGETCFVDLTPLAAGAPVIGAVADALGGRTAGPHTVEPRDRVVAILADRPMLVIFDNCEHVIAEVADMVHHLLRACPQLRVLATSREALRITGEKVLPLGQLAVAEADAPGQLSGPAVRLFADRAVAACPDFVLDAGTIGAVRRICARLDGLPLAIELAAARLRSLSLGEIDARLGDRFRLLGRGERTAAPRHRTLRAVVDWSWELLDPAERLLAQRFTVFAGGATMTAVRRVCEMDDADELLPALVEKSLLEFGGGRYRMLETIREFALERAIESGERDALCGAHARYFTEFAERADPLLRGAQQLDWLARLDAENANLQAALAWSARSMPTLALRLTAAAAWYWWLSGRLENVAEPVRGVLASADSAADPEEYALCVAVAARAGARPIPEIEDAATALAAVDGPLRRPFVVLLLALAGGFLDGDPQFGPDRWSQAFAGLGAGLRLLMDGNPLAAEPEFRTAVDGFRAVGDRWAIGSTLDKLATIATLRGEFDTALDYLDEAVAMVTELNTVADNADLLNRRGDVLACLAGSNELARESYREAERLACVAGARDLRANAIRGLADLARGAGDHEQARDCYDRALTICPEGTVAAAEARARSLIGLGRIACSEGDMGQAVSSHRAAFEVAWSVGHRPVAADAVAGIAQTAARTGNVERAAELVGVAEHLRGVSASGATELAGIAADCGASLGEDRVRAARRRGAEISDDRLLDLLGERW</sequence>
<proteinExistence type="inferred from homology"/>
<dbReference type="Pfam" id="PF00486">
    <property type="entry name" value="Trans_reg_C"/>
    <property type="match status" value="1"/>
</dbReference>
<comment type="caution">
    <text evidence="6">The sequence shown here is derived from an EMBL/GenBank/DDBJ whole genome shotgun (WGS) entry which is preliminary data.</text>
</comment>
<dbReference type="PANTHER" id="PTHR47691">
    <property type="entry name" value="REGULATOR-RELATED"/>
    <property type="match status" value="1"/>
</dbReference>
<evidence type="ECO:0000259" key="5">
    <source>
        <dbReference type="PROSITE" id="PS51755"/>
    </source>
</evidence>
<dbReference type="Gene3D" id="1.10.10.10">
    <property type="entry name" value="Winged helix-like DNA-binding domain superfamily/Winged helix DNA-binding domain"/>
    <property type="match status" value="1"/>
</dbReference>
<dbReference type="PROSITE" id="PS50005">
    <property type="entry name" value="TPR"/>
    <property type="match status" value="1"/>
</dbReference>
<keyword evidence="2 4" id="KW-0238">DNA-binding</keyword>
<dbReference type="Gene3D" id="3.40.50.300">
    <property type="entry name" value="P-loop containing nucleotide triphosphate hydrolases"/>
    <property type="match status" value="1"/>
</dbReference>
<dbReference type="EMBL" id="JBIAMT010000008">
    <property type="protein sequence ID" value="MFF0501265.1"/>
    <property type="molecule type" value="Genomic_DNA"/>
</dbReference>
<dbReference type="InterPro" id="IPR005158">
    <property type="entry name" value="BTAD"/>
</dbReference>
<reference evidence="6 7" key="1">
    <citation type="submission" date="2024-10" db="EMBL/GenBank/DDBJ databases">
        <title>The Natural Products Discovery Center: Release of the First 8490 Sequenced Strains for Exploring Actinobacteria Biosynthetic Diversity.</title>
        <authorList>
            <person name="Kalkreuter E."/>
            <person name="Kautsar S.A."/>
            <person name="Yang D."/>
            <person name="Bader C.D."/>
            <person name="Teijaro C.N."/>
            <person name="Fluegel L."/>
            <person name="Davis C.M."/>
            <person name="Simpson J.R."/>
            <person name="Lauterbach L."/>
            <person name="Steele A.D."/>
            <person name="Gui C."/>
            <person name="Meng S."/>
            <person name="Li G."/>
            <person name="Viehrig K."/>
            <person name="Ye F."/>
            <person name="Su P."/>
            <person name="Kiefer A.F."/>
            <person name="Nichols A."/>
            <person name="Cepeda A.J."/>
            <person name="Yan W."/>
            <person name="Fan B."/>
            <person name="Jiang Y."/>
            <person name="Adhikari A."/>
            <person name="Zheng C.-J."/>
            <person name="Schuster L."/>
            <person name="Cowan T.M."/>
            <person name="Smanski M.J."/>
            <person name="Chevrette M.G."/>
            <person name="De Carvalho L.P.S."/>
            <person name="Shen B."/>
        </authorList>
    </citation>
    <scope>NUCLEOTIDE SEQUENCE [LARGE SCALE GENOMIC DNA]</scope>
    <source>
        <strain evidence="6 7">NPDC004119</strain>
    </source>
</reference>
<accession>A0ABW6PDL8</accession>
<feature type="repeat" description="TPR" evidence="3">
    <location>
        <begin position="861"/>
        <end position="894"/>
    </location>
</feature>
<dbReference type="SMART" id="SM00862">
    <property type="entry name" value="Trans_reg_C"/>
    <property type="match status" value="1"/>
</dbReference>
<dbReference type="PRINTS" id="PR00364">
    <property type="entry name" value="DISEASERSIST"/>
</dbReference>
<evidence type="ECO:0000313" key="6">
    <source>
        <dbReference type="EMBL" id="MFF0501265.1"/>
    </source>
</evidence>
<dbReference type="Pfam" id="PF13424">
    <property type="entry name" value="TPR_12"/>
    <property type="match status" value="1"/>
</dbReference>
<dbReference type="Gene3D" id="1.25.40.10">
    <property type="entry name" value="Tetratricopeptide repeat domain"/>
    <property type="match status" value="2"/>
</dbReference>
<evidence type="ECO:0000256" key="1">
    <source>
        <dbReference type="ARBA" id="ARBA00005820"/>
    </source>
</evidence>
<comment type="similarity">
    <text evidence="1">Belongs to the AfsR/DnrI/RedD regulatory family.</text>
</comment>